<keyword evidence="9" id="KW-1185">Reference proteome</keyword>
<dbReference type="Pfam" id="PF04117">
    <property type="entry name" value="Mpv17_PMP22"/>
    <property type="match status" value="1"/>
</dbReference>
<gene>
    <name evidence="8" type="ORF">Agub_g10821</name>
</gene>
<evidence type="ECO:0000256" key="2">
    <source>
        <dbReference type="ARBA" id="ARBA00006824"/>
    </source>
</evidence>
<sequence>MRSFSLISGGSGGWGGRPDFRRPQQARRDVRRSTNSSASGAGPSGRGTYFDKVAGLNGPLKAALTSGALSAVGDLLAQALISQTAAREGAPKPAYDPMRTLRMLGYGFLWYGPCQFYWYNLLEYMLPIKNTANFLTKVTANQLVLAPTTLSTVFCYNLLLTGNGAAIPGKLRNDLWPTMVNGWKFWIPAASINFYCVPLQYQVLYMSACGVLWTAYLSYTSNMPAPAPAAAAAVAPAAVGAPGAKKPCCEGKKAK</sequence>
<evidence type="ECO:0000313" key="8">
    <source>
        <dbReference type="EMBL" id="GFR48879.1"/>
    </source>
</evidence>
<evidence type="ECO:0000256" key="1">
    <source>
        <dbReference type="ARBA" id="ARBA00004141"/>
    </source>
</evidence>
<dbReference type="GO" id="GO:0005737">
    <property type="term" value="C:cytoplasm"/>
    <property type="evidence" value="ECO:0007669"/>
    <property type="project" value="TreeGrafter"/>
</dbReference>
<dbReference type="Proteomes" id="UP001054857">
    <property type="component" value="Unassembled WGS sequence"/>
</dbReference>
<keyword evidence="5" id="KW-0472">Membrane</keyword>
<keyword evidence="4" id="KW-1133">Transmembrane helix</keyword>
<dbReference type="EMBL" id="BMAR01000026">
    <property type="protein sequence ID" value="GFR48879.1"/>
    <property type="molecule type" value="Genomic_DNA"/>
</dbReference>
<organism evidence="8 9">
    <name type="scientific">Astrephomene gubernaculifera</name>
    <dbReference type="NCBI Taxonomy" id="47775"/>
    <lineage>
        <taxon>Eukaryota</taxon>
        <taxon>Viridiplantae</taxon>
        <taxon>Chlorophyta</taxon>
        <taxon>core chlorophytes</taxon>
        <taxon>Chlorophyceae</taxon>
        <taxon>CS clade</taxon>
        <taxon>Chlamydomonadales</taxon>
        <taxon>Astrephomenaceae</taxon>
        <taxon>Astrephomene</taxon>
    </lineage>
</organism>
<dbReference type="AlphaFoldDB" id="A0AAD3DXH2"/>
<name>A0AAD3DXH2_9CHLO</name>
<reference evidence="8 9" key="1">
    <citation type="journal article" date="2021" name="Sci. Rep.">
        <title>Genome sequencing of the multicellular alga Astrephomene provides insights into convergent evolution of germ-soma differentiation.</title>
        <authorList>
            <person name="Yamashita S."/>
            <person name="Yamamoto K."/>
            <person name="Matsuzaki R."/>
            <person name="Suzuki S."/>
            <person name="Yamaguchi H."/>
            <person name="Hirooka S."/>
            <person name="Minakuchi Y."/>
            <person name="Miyagishima S."/>
            <person name="Kawachi M."/>
            <person name="Toyoda A."/>
            <person name="Nozaki H."/>
        </authorList>
    </citation>
    <scope>NUCLEOTIDE SEQUENCE [LARGE SCALE GENOMIC DNA]</scope>
    <source>
        <strain evidence="8 9">NIES-4017</strain>
    </source>
</reference>
<dbReference type="InterPro" id="IPR007248">
    <property type="entry name" value="Mpv17_PMP22"/>
</dbReference>
<keyword evidence="3" id="KW-0812">Transmembrane</keyword>
<dbReference type="PANTHER" id="PTHR11266:SF91">
    <property type="entry name" value="EXPRESSED PROTEIN"/>
    <property type="match status" value="1"/>
</dbReference>
<evidence type="ECO:0000313" key="9">
    <source>
        <dbReference type="Proteomes" id="UP001054857"/>
    </source>
</evidence>
<evidence type="ECO:0000256" key="4">
    <source>
        <dbReference type="ARBA" id="ARBA00022989"/>
    </source>
</evidence>
<dbReference type="GO" id="GO:0016020">
    <property type="term" value="C:membrane"/>
    <property type="evidence" value="ECO:0007669"/>
    <property type="project" value="UniProtKB-SubCell"/>
</dbReference>
<comment type="caution">
    <text evidence="8">The sequence shown here is derived from an EMBL/GenBank/DDBJ whole genome shotgun (WGS) entry which is preliminary data.</text>
</comment>
<dbReference type="PANTHER" id="PTHR11266">
    <property type="entry name" value="PEROXISOMAL MEMBRANE PROTEIN 2, PXMP2 MPV17"/>
    <property type="match status" value="1"/>
</dbReference>
<evidence type="ECO:0000256" key="5">
    <source>
        <dbReference type="ARBA" id="ARBA00023136"/>
    </source>
</evidence>
<evidence type="ECO:0000256" key="3">
    <source>
        <dbReference type="ARBA" id="ARBA00022692"/>
    </source>
</evidence>
<feature type="region of interest" description="Disordered" evidence="7">
    <location>
        <begin position="1"/>
        <end position="46"/>
    </location>
</feature>
<accession>A0AAD3DXH2</accession>
<evidence type="ECO:0000256" key="6">
    <source>
        <dbReference type="RuleBase" id="RU363053"/>
    </source>
</evidence>
<comment type="subcellular location">
    <subcellularLocation>
        <location evidence="1">Membrane</location>
        <topology evidence="1">Multi-pass membrane protein</topology>
    </subcellularLocation>
</comment>
<feature type="compositionally biased region" description="Basic and acidic residues" evidence="7">
    <location>
        <begin position="18"/>
        <end position="32"/>
    </location>
</feature>
<protein>
    <submittedName>
        <fullName evidence="8">Uncharacterized protein</fullName>
    </submittedName>
</protein>
<evidence type="ECO:0000256" key="7">
    <source>
        <dbReference type="SAM" id="MobiDB-lite"/>
    </source>
</evidence>
<comment type="similarity">
    <text evidence="2 6">Belongs to the peroxisomal membrane protein PXMP2/4 family.</text>
</comment>
<proteinExistence type="inferred from homology"/>